<keyword evidence="4" id="KW-1185">Reference proteome</keyword>
<dbReference type="EMBL" id="JAHHZF010000011">
    <property type="protein sequence ID" value="MBT9291970.1"/>
    <property type="molecule type" value="Genomic_DNA"/>
</dbReference>
<feature type="chain" id="PRO_5037742703" description="DUF3035 domain-containing protein" evidence="2">
    <location>
        <begin position="26"/>
        <end position="205"/>
    </location>
</feature>
<feature type="signal peptide" evidence="2">
    <location>
        <begin position="1"/>
        <end position="25"/>
    </location>
</feature>
<evidence type="ECO:0000256" key="2">
    <source>
        <dbReference type="SAM" id="SignalP"/>
    </source>
</evidence>
<evidence type="ECO:0000256" key="1">
    <source>
        <dbReference type="SAM" id="MobiDB-lite"/>
    </source>
</evidence>
<name>A0A947D756_9HYPH</name>
<evidence type="ECO:0000313" key="3">
    <source>
        <dbReference type="EMBL" id="MBT9291970.1"/>
    </source>
</evidence>
<sequence>MIHLIRLARPAVLAGLIALGGCASATNGFEDEQTGEQRDTNLVKGFMAGIGAIDPSEKPVEYKPRSPLVVPPKRDLPAPQDADVALARSNFPKNPEDRQRDLDKFGRDDPDASKTWTPDQLAKYKLASRPAGTSGGPGDTSRRLTPDEMAGQFKVNREAIAAREGRSKGLTDLPKDYRTPSPKAPVDPEAAEQKSSSWKPTWWPL</sequence>
<gene>
    <name evidence="3" type="ORF">KL771_21070</name>
</gene>
<dbReference type="PROSITE" id="PS51257">
    <property type="entry name" value="PROKAR_LIPOPROTEIN"/>
    <property type="match status" value="1"/>
</dbReference>
<feature type="region of interest" description="Disordered" evidence="1">
    <location>
        <begin position="56"/>
        <end position="205"/>
    </location>
</feature>
<evidence type="ECO:0008006" key="5">
    <source>
        <dbReference type="Google" id="ProtNLM"/>
    </source>
</evidence>
<reference evidence="3 4" key="1">
    <citation type="submission" date="2021-06" db="EMBL/GenBank/DDBJ databases">
        <authorList>
            <person name="Grouzdev D.S."/>
            <person name="Koziaeva V."/>
        </authorList>
    </citation>
    <scope>NUCLEOTIDE SEQUENCE [LARGE SCALE GENOMIC DNA]</scope>
    <source>
        <strain evidence="3 4">22</strain>
    </source>
</reference>
<comment type="caution">
    <text evidence="3">The sequence shown here is derived from an EMBL/GenBank/DDBJ whole genome shotgun (WGS) entry which is preliminary data.</text>
</comment>
<accession>A0A947D756</accession>
<dbReference type="Proteomes" id="UP000766595">
    <property type="component" value="Unassembled WGS sequence"/>
</dbReference>
<feature type="compositionally biased region" description="Basic and acidic residues" evidence="1">
    <location>
        <begin position="155"/>
        <end position="178"/>
    </location>
</feature>
<proteinExistence type="predicted"/>
<protein>
    <recommendedName>
        <fullName evidence="5">DUF3035 domain-containing protein</fullName>
    </recommendedName>
</protein>
<dbReference type="RefSeq" id="WP_261970490.1">
    <property type="nucleotide sequence ID" value="NZ_JAHHZF010000011.1"/>
</dbReference>
<feature type="compositionally biased region" description="Basic and acidic residues" evidence="1">
    <location>
        <begin position="94"/>
        <end position="112"/>
    </location>
</feature>
<evidence type="ECO:0000313" key="4">
    <source>
        <dbReference type="Proteomes" id="UP000766595"/>
    </source>
</evidence>
<dbReference type="AlphaFoldDB" id="A0A947D756"/>
<keyword evidence="2" id="KW-0732">Signal</keyword>
<organism evidence="3 4">
    <name type="scientific">Prosthecodimorpha staleyi</name>
    <dbReference type="NCBI Taxonomy" id="2840188"/>
    <lineage>
        <taxon>Bacteria</taxon>
        <taxon>Pseudomonadati</taxon>
        <taxon>Pseudomonadota</taxon>
        <taxon>Alphaproteobacteria</taxon>
        <taxon>Hyphomicrobiales</taxon>
        <taxon>Ancalomicrobiaceae</taxon>
        <taxon>Prosthecodimorpha</taxon>
    </lineage>
</organism>